<feature type="compositionally biased region" description="Basic and acidic residues" evidence="3">
    <location>
        <begin position="362"/>
        <end position="374"/>
    </location>
</feature>
<feature type="region of interest" description="Disordered" evidence="3">
    <location>
        <begin position="887"/>
        <end position="915"/>
    </location>
</feature>
<evidence type="ECO:0000256" key="3">
    <source>
        <dbReference type="SAM" id="MobiDB-lite"/>
    </source>
</evidence>
<dbReference type="PANTHER" id="PTHR24186">
    <property type="entry name" value="PROTEIN PHOSPHATASE 1 REGULATORY SUBUNIT"/>
    <property type="match status" value="1"/>
</dbReference>
<keyword evidence="1" id="KW-0677">Repeat</keyword>
<evidence type="ECO:0000256" key="1">
    <source>
        <dbReference type="ARBA" id="ARBA00022737"/>
    </source>
</evidence>
<proteinExistence type="predicted"/>
<accession>A0ABD3MT52</accession>
<feature type="compositionally biased region" description="Acidic residues" evidence="3">
    <location>
        <begin position="663"/>
        <end position="688"/>
    </location>
</feature>
<dbReference type="Proteomes" id="UP001530293">
    <property type="component" value="Unassembled WGS sequence"/>
</dbReference>
<gene>
    <name evidence="4" type="ORF">ACHAWU_005711</name>
</gene>
<feature type="region of interest" description="Disordered" evidence="3">
    <location>
        <begin position="341"/>
        <end position="382"/>
    </location>
</feature>
<dbReference type="Gene3D" id="1.25.40.20">
    <property type="entry name" value="Ankyrin repeat-containing domain"/>
    <property type="match status" value="1"/>
</dbReference>
<dbReference type="InterPro" id="IPR036770">
    <property type="entry name" value="Ankyrin_rpt-contain_sf"/>
</dbReference>
<comment type="caution">
    <text evidence="4">The sequence shown here is derived from an EMBL/GenBank/DDBJ whole genome shotgun (WGS) entry which is preliminary data.</text>
</comment>
<sequence length="915" mass="101094">MMGAAGSRDQWGPDEELIGTEGQQLQYHQPGSGSGSGEPHSHRFQNPRILQDPKVHRVTEINPLFHRHRRATDSVGVGVGLRSSASHGSLSFDASQRSVVRSLSQNYMPYAKHQSSGHISTCGNDNNNTNSNLANETFSLLHPSKNQATNIRSTNNNNNIFIDAVLAFSTDAVAAAKSTGTGMSTLPSAGDADSTSTNTGPSLLYRLVAVPPPNEPLPWDLILQRAKSHPHEACVYDPNAGGHVYALHRLLRRAGDNPSCRPPLSVVEAVMQACPRAITRKQAMIDEDELMDDGRVNASTNIRGWRNKIANVDSTPIWHSALHNPPHNDALLHFVEGGGVPLNNSNAAHPHNNNGGQNHHPQGRDIGDRQRPNEIENDTDHDDVRYEYPLAIACEYEQGGEVIRLLASYTSKAKPAYRSEVFRSLDFVSLPNSTVRILLEEYAGCILERGVNSEATEGDDDDCPLEQVLFWWDDPDMMGMEEAILKYPNCSMRDDLCVLWEKLRMMLYAASTGTMQGYDDSKESFKVLHHVLRIACEGGIQDVRFPNDVTHALLLLAKFIQREKISMFEERDESGSFPIHIAVSGKGLLRQNEPSTDIGWNGEMTEEGNDQERNGQHRNNAVEELAVDGGFEANGGEHAAAGEVVAHEHNGGRQHGPVGAQQQEEDEDGEEDYEADDNADEEDDEDVDTSTGSMEIVRLLLDQYPASIRMRDSQSGSLPVHLALQHNPCAVNAIEHLLDRCPRSVMMPDGNGRLAMHLALIHKSPTWTSILRLSPTVLETRDPVTGLLPFQLAAMAKPVSHDDTQVQNGPDDQCELDLLSTCFYLLRMSPCLASGLADVEPPPRSLIEQQIMFRCKPRVTKLEEENERLRRRVDELELKLGLMQMGESGVSATTSGPHVKKRKSSLREHFTDGRN</sequence>
<evidence type="ECO:0000256" key="2">
    <source>
        <dbReference type="ARBA" id="ARBA00023043"/>
    </source>
</evidence>
<keyword evidence="2" id="KW-0040">ANK repeat</keyword>
<feature type="region of interest" description="Disordered" evidence="3">
    <location>
        <begin position="649"/>
        <end position="690"/>
    </location>
</feature>
<name>A0ABD3MT52_9STRA</name>
<dbReference type="EMBL" id="JALLBG020000087">
    <property type="protein sequence ID" value="KAL3766319.1"/>
    <property type="molecule type" value="Genomic_DNA"/>
</dbReference>
<feature type="region of interest" description="Disordered" evidence="3">
    <location>
        <begin position="25"/>
        <end position="54"/>
    </location>
</feature>
<dbReference type="AlphaFoldDB" id="A0ABD3MT52"/>
<evidence type="ECO:0000313" key="4">
    <source>
        <dbReference type="EMBL" id="KAL3766319.1"/>
    </source>
</evidence>
<feature type="region of interest" description="Disordered" evidence="3">
    <location>
        <begin position="588"/>
        <end position="614"/>
    </location>
</feature>
<reference evidence="4 5" key="1">
    <citation type="submission" date="2024-10" db="EMBL/GenBank/DDBJ databases">
        <title>Updated reference genomes for cyclostephanoid diatoms.</title>
        <authorList>
            <person name="Roberts W.R."/>
            <person name="Alverson A.J."/>
        </authorList>
    </citation>
    <scope>NUCLEOTIDE SEQUENCE [LARGE SCALE GENOMIC DNA]</scope>
    <source>
        <strain evidence="4 5">AJA232-27</strain>
    </source>
</reference>
<dbReference type="PANTHER" id="PTHR24186:SF38">
    <property type="entry name" value="ANKYRIN REPEAT FAMILY PROTEIN"/>
    <property type="match status" value="1"/>
</dbReference>
<protein>
    <submittedName>
        <fullName evidence="4">Uncharacterized protein</fullName>
    </submittedName>
</protein>
<feature type="compositionally biased region" description="Basic and acidic residues" evidence="3">
    <location>
        <begin position="905"/>
        <end position="915"/>
    </location>
</feature>
<organism evidence="4 5">
    <name type="scientific">Discostella pseudostelligera</name>
    <dbReference type="NCBI Taxonomy" id="259834"/>
    <lineage>
        <taxon>Eukaryota</taxon>
        <taxon>Sar</taxon>
        <taxon>Stramenopiles</taxon>
        <taxon>Ochrophyta</taxon>
        <taxon>Bacillariophyta</taxon>
        <taxon>Coscinodiscophyceae</taxon>
        <taxon>Thalassiosirophycidae</taxon>
        <taxon>Stephanodiscales</taxon>
        <taxon>Stephanodiscaceae</taxon>
        <taxon>Discostella</taxon>
    </lineage>
</organism>
<evidence type="ECO:0000313" key="5">
    <source>
        <dbReference type="Proteomes" id="UP001530293"/>
    </source>
</evidence>
<dbReference type="SUPFAM" id="SSF48403">
    <property type="entry name" value="Ankyrin repeat"/>
    <property type="match status" value="1"/>
</dbReference>
<feature type="compositionally biased region" description="Low complexity" evidence="3">
    <location>
        <begin position="343"/>
        <end position="360"/>
    </location>
</feature>
<keyword evidence="5" id="KW-1185">Reference proteome</keyword>